<evidence type="ECO:0000256" key="1">
    <source>
        <dbReference type="SAM" id="MobiDB-lite"/>
    </source>
</evidence>
<feature type="compositionally biased region" description="Basic and acidic residues" evidence="1">
    <location>
        <begin position="57"/>
        <end position="71"/>
    </location>
</feature>
<feature type="compositionally biased region" description="Acidic residues" evidence="1">
    <location>
        <begin position="114"/>
        <end position="135"/>
    </location>
</feature>
<proteinExistence type="predicted"/>
<dbReference type="EMBL" id="PYDT01000008">
    <property type="protein sequence ID" value="THU52266.1"/>
    <property type="molecule type" value="Genomic_DNA"/>
</dbReference>
<feature type="compositionally biased region" description="Basic and acidic residues" evidence="1">
    <location>
        <begin position="184"/>
        <end position="194"/>
    </location>
</feature>
<feature type="region of interest" description="Disordered" evidence="1">
    <location>
        <begin position="1"/>
        <end position="143"/>
    </location>
</feature>
<name>A0A4V4H4H7_MUSBA</name>
<evidence type="ECO:0000313" key="2">
    <source>
        <dbReference type="EMBL" id="THU52266.1"/>
    </source>
</evidence>
<protein>
    <submittedName>
        <fullName evidence="2">Uncharacterized protein</fullName>
    </submittedName>
</protein>
<reference evidence="2 3" key="1">
    <citation type="journal article" date="2019" name="Nat. Plants">
        <title>Genome sequencing of Musa balbisiana reveals subgenome evolution and function divergence in polyploid bananas.</title>
        <authorList>
            <person name="Yao X."/>
        </authorList>
    </citation>
    <scope>NUCLEOTIDE SEQUENCE [LARGE SCALE GENOMIC DNA]</scope>
    <source>
        <strain evidence="3">cv. DH-PKW</strain>
        <tissue evidence="2">Leaves</tissue>
    </source>
</reference>
<feature type="compositionally biased region" description="Acidic residues" evidence="1">
    <location>
        <begin position="72"/>
        <end position="84"/>
    </location>
</feature>
<organism evidence="2 3">
    <name type="scientific">Musa balbisiana</name>
    <name type="common">Banana</name>
    <dbReference type="NCBI Taxonomy" id="52838"/>
    <lineage>
        <taxon>Eukaryota</taxon>
        <taxon>Viridiplantae</taxon>
        <taxon>Streptophyta</taxon>
        <taxon>Embryophyta</taxon>
        <taxon>Tracheophyta</taxon>
        <taxon>Spermatophyta</taxon>
        <taxon>Magnoliopsida</taxon>
        <taxon>Liliopsida</taxon>
        <taxon>Zingiberales</taxon>
        <taxon>Musaceae</taxon>
        <taxon>Musa</taxon>
    </lineage>
</organism>
<dbReference type="AlphaFoldDB" id="A0A4V4H4H7"/>
<evidence type="ECO:0000313" key="3">
    <source>
        <dbReference type="Proteomes" id="UP000317650"/>
    </source>
</evidence>
<keyword evidence="3" id="KW-1185">Reference proteome</keyword>
<dbReference type="Proteomes" id="UP000317650">
    <property type="component" value="Chromosome 10"/>
</dbReference>
<comment type="caution">
    <text evidence="2">The sequence shown here is derived from an EMBL/GenBank/DDBJ whole genome shotgun (WGS) entry which is preliminary data.</text>
</comment>
<feature type="region of interest" description="Disordered" evidence="1">
    <location>
        <begin position="170"/>
        <end position="239"/>
    </location>
</feature>
<feature type="compositionally biased region" description="Gly residues" evidence="1">
    <location>
        <begin position="11"/>
        <end position="22"/>
    </location>
</feature>
<gene>
    <name evidence="2" type="ORF">C4D60_Mb10t02160</name>
</gene>
<sequence>MLKKTNYGDAARGGRGGGGGGSSAEEGQEPGGDAGFLLVEEQILRNAEGPVGGDDGCPSHRGGDDDGSNRGEEDDEEREEDEATEGLAIGEGTAEENEGRVGGAKKVEVAPGGEEGEQDQEGEGVGDEGDGEDGSDDGRVVDAKVREVLAEAGGGLGEGVRAREGGAVGEFGPWAALGEGAADGVRETGEEKSEGGGGDGGCGCTGDGGGIGDGEGSRGGGGGHHRRKEDSRNRDAPFPAVTGFGCGGDFICRFDGPACFLKDERLGAESGLSNEPSCTVNGLEENYLNVA</sequence>
<feature type="compositionally biased region" description="Gly residues" evidence="1">
    <location>
        <begin position="195"/>
        <end position="222"/>
    </location>
</feature>
<accession>A0A4V4H4H7</accession>